<evidence type="ECO:0000313" key="4">
    <source>
        <dbReference type="EMBL" id="KAF9963696.1"/>
    </source>
</evidence>
<feature type="domain" description="Transcription factor TFIIIC triple barrel" evidence="3">
    <location>
        <begin position="74"/>
        <end position="178"/>
    </location>
</feature>
<protein>
    <recommendedName>
        <fullName evidence="3">Transcription factor TFIIIC triple barrel domain-containing protein</fullName>
    </recommendedName>
</protein>
<feature type="compositionally biased region" description="Polar residues" evidence="2">
    <location>
        <begin position="8"/>
        <end position="17"/>
    </location>
</feature>
<feature type="coiled-coil region" evidence="1">
    <location>
        <begin position="136"/>
        <end position="163"/>
    </location>
</feature>
<organism evidence="4 5">
    <name type="scientific">Modicella reniformis</name>
    <dbReference type="NCBI Taxonomy" id="1440133"/>
    <lineage>
        <taxon>Eukaryota</taxon>
        <taxon>Fungi</taxon>
        <taxon>Fungi incertae sedis</taxon>
        <taxon>Mucoromycota</taxon>
        <taxon>Mortierellomycotina</taxon>
        <taxon>Mortierellomycetes</taxon>
        <taxon>Mortierellales</taxon>
        <taxon>Mortierellaceae</taxon>
        <taxon>Modicella</taxon>
    </lineage>
</organism>
<gene>
    <name evidence="4" type="ORF">BGZ65_000711</name>
</gene>
<evidence type="ECO:0000313" key="5">
    <source>
        <dbReference type="Proteomes" id="UP000749646"/>
    </source>
</evidence>
<dbReference type="Pfam" id="PF10419">
    <property type="entry name" value="TFIIIC_sub6"/>
    <property type="match status" value="1"/>
</dbReference>
<keyword evidence="1" id="KW-0175">Coiled coil</keyword>
<evidence type="ECO:0000256" key="1">
    <source>
        <dbReference type="SAM" id="Coils"/>
    </source>
</evidence>
<dbReference type="AlphaFoldDB" id="A0A9P6M395"/>
<dbReference type="Proteomes" id="UP000749646">
    <property type="component" value="Unassembled WGS sequence"/>
</dbReference>
<feature type="compositionally biased region" description="Acidic residues" evidence="2">
    <location>
        <begin position="56"/>
        <end position="70"/>
    </location>
</feature>
<reference evidence="4" key="1">
    <citation type="journal article" date="2020" name="Fungal Divers.">
        <title>Resolving the Mortierellaceae phylogeny through synthesis of multi-gene phylogenetics and phylogenomics.</title>
        <authorList>
            <person name="Vandepol N."/>
            <person name="Liber J."/>
            <person name="Desiro A."/>
            <person name="Na H."/>
            <person name="Kennedy M."/>
            <person name="Barry K."/>
            <person name="Grigoriev I.V."/>
            <person name="Miller A.N."/>
            <person name="O'Donnell K."/>
            <person name="Stajich J.E."/>
            <person name="Bonito G."/>
        </authorList>
    </citation>
    <scope>NUCLEOTIDE SEQUENCE</scope>
    <source>
        <strain evidence="4">MES-2147</strain>
    </source>
</reference>
<dbReference type="Gene3D" id="2.60.40.4370">
    <property type="match status" value="1"/>
</dbReference>
<name>A0A9P6M395_9FUNG</name>
<feature type="compositionally biased region" description="Basic and acidic residues" evidence="2">
    <location>
        <begin position="232"/>
        <end position="242"/>
    </location>
</feature>
<comment type="caution">
    <text evidence="4">The sequence shown here is derived from an EMBL/GenBank/DDBJ whole genome shotgun (WGS) entry which is preliminary data.</text>
</comment>
<feature type="compositionally biased region" description="Polar residues" evidence="2">
    <location>
        <begin position="251"/>
        <end position="263"/>
    </location>
</feature>
<keyword evidence="5" id="KW-1185">Reference proteome</keyword>
<dbReference type="InterPro" id="IPR019481">
    <property type="entry name" value="TFIIIC_triple_barrel"/>
</dbReference>
<evidence type="ECO:0000256" key="2">
    <source>
        <dbReference type="SAM" id="MobiDB-lite"/>
    </source>
</evidence>
<feature type="region of interest" description="Disordered" evidence="2">
    <location>
        <begin position="227"/>
        <end position="283"/>
    </location>
</feature>
<feature type="region of interest" description="Disordered" evidence="2">
    <location>
        <begin position="1"/>
        <end position="70"/>
    </location>
</feature>
<sequence length="283" mass="31909">MEEEERSSYINTVSSQIDAEFQDLIPTDDESPSCSTAPPRSRTIRKRSRKYHSEDPIESESESEDEGQDWEWVEETEYIILDFGGVNLDARDMEKLTSNGCHFAGLDTPTPYFKAGLLTFKGFFDENAITEDMLFDMKEREAREEQEEEIDESEDENADALDLLGIVTKRIIFESVDLVSFESDNQMLTPLPIGDKAPALLANTKFSKEKREPKMTIWKAAYDAVGLRRPPRKSDPNKDRGKGRAGVSKVASRNQAEASSSTMEIDKDQTPAPAGEDNDTIME</sequence>
<evidence type="ECO:0000259" key="3">
    <source>
        <dbReference type="Pfam" id="PF10419"/>
    </source>
</evidence>
<dbReference type="OrthoDB" id="1877767at2759"/>
<accession>A0A9P6M395</accession>
<dbReference type="EMBL" id="JAAAHW010006267">
    <property type="protein sequence ID" value="KAF9963696.1"/>
    <property type="molecule type" value="Genomic_DNA"/>
</dbReference>
<proteinExistence type="predicted"/>